<dbReference type="InterPro" id="IPR020094">
    <property type="entry name" value="TruA/RsuA/RluB/E/F_N"/>
</dbReference>
<dbReference type="OrthoDB" id="9811823at2"/>
<evidence type="ECO:0000256" key="1">
    <source>
        <dbReference type="ARBA" id="ARBA00009375"/>
    </source>
</evidence>
<comment type="caution">
    <text evidence="4">Lacks conserved residue(s) required for the propagation of feature annotation.</text>
</comment>
<organism evidence="9 10">
    <name type="scientific">Nitratifractor salsuginis (strain DSM 16511 / JCM 12458 / E9I37-1)</name>
    <dbReference type="NCBI Taxonomy" id="749222"/>
    <lineage>
        <taxon>Bacteria</taxon>
        <taxon>Pseudomonadati</taxon>
        <taxon>Campylobacterota</taxon>
        <taxon>Epsilonproteobacteria</taxon>
        <taxon>Campylobacterales</taxon>
        <taxon>Sulfurovaceae</taxon>
        <taxon>Nitratifractor</taxon>
    </lineage>
</organism>
<name>E6X2S5_NITSE</name>
<dbReference type="KEGG" id="nsa:Nitsa_0881"/>
<dbReference type="GO" id="GO:0160147">
    <property type="term" value="F:tRNA pseudouridine(38-40) synthase activity"/>
    <property type="evidence" value="ECO:0007669"/>
    <property type="project" value="UniProtKB-EC"/>
</dbReference>
<evidence type="ECO:0000256" key="7">
    <source>
        <dbReference type="RuleBase" id="RU003792"/>
    </source>
</evidence>
<dbReference type="Gene3D" id="3.30.70.660">
    <property type="entry name" value="Pseudouridine synthase I, catalytic domain, C-terminal subdomain"/>
    <property type="match status" value="1"/>
</dbReference>
<dbReference type="RefSeq" id="WP_013553835.1">
    <property type="nucleotide sequence ID" value="NC_014935.1"/>
</dbReference>
<keyword evidence="10" id="KW-1185">Reference proteome</keyword>
<accession>E6X2S5</accession>
<dbReference type="HAMAP" id="MF_00171">
    <property type="entry name" value="TruA"/>
    <property type="match status" value="1"/>
</dbReference>
<dbReference type="AlphaFoldDB" id="E6X2S5"/>
<dbReference type="PIRSF" id="PIRSF001430">
    <property type="entry name" value="tRNA_psdUrid_synth"/>
    <property type="match status" value="1"/>
</dbReference>
<keyword evidence="3 4" id="KW-0413">Isomerase</keyword>
<dbReference type="Proteomes" id="UP000008633">
    <property type="component" value="Chromosome"/>
</dbReference>
<evidence type="ECO:0000256" key="4">
    <source>
        <dbReference type="HAMAP-Rule" id="MF_00171"/>
    </source>
</evidence>
<dbReference type="PANTHER" id="PTHR11142">
    <property type="entry name" value="PSEUDOURIDYLATE SYNTHASE"/>
    <property type="match status" value="1"/>
</dbReference>
<dbReference type="HOGENOM" id="CLU_014673_0_1_7"/>
<keyword evidence="2 4" id="KW-0819">tRNA processing</keyword>
<evidence type="ECO:0000313" key="10">
    <source>
        <dbReference type="Proteomes" id="UP000008633"/>
    </source>
</evidence>
<comment type="subunit">
    <text evidence="4">Homodimer.</text>
</comment>
<dbReference type="STRING" id="749222.Nitsa_0881"/>
<dbReference type="GO" id="GO:0031119">
    <property type="term" value="P:tRNA pseudouridine synthesis"/>
    <property type="evidence" value="ECO:0007669"/>
    <property type="project" value="UniProtKB-UniRule"/>
</dbReference>
<dbReference type="NCBIfam" id="TIGR00071">
    <property type="entry name" value="hisT_truA"/>
    <property type="match status" value="1"/>
</dbReference>
<dbReference type="Gene3D" id="3.30.70.580">
    <property type="entry name" value="Pseudouridine synthase I, catalytic domain, N-terminal subdomain"/>
    <property type="match status" value="1"/>
</dbReference>
<dbReference type="InterPro" id="IPR001406">
    <property type="entry name" value="PsdUridine_synth_TruA"/>
</dbReference>
<dbReference type="PANTHER" id="PTHR11142:SF0">
    <property type="entry name" value="TRNA PSEUDOURIDINE SYNTHASE-LIKE 1"/>
    <property type="match status" value="1"/>
</dbReference>
<evidence type="ECO:0000256" key="5">
    <source>
        <dbReference type="PIRSR" id="PIRSR001430-1"/>
    </source>
</evidence>
<evidence type="ECO:0000313" key="9">
    <source>
        <dbReference type="EMBL" id="ADV46141.1"/>
    </source>
</evidence>
<reference evidence="10" key="2">
    <citation type="submission" date="2011-01" db="EMBL/GenBank/DDBJ databases">
        <title>The complete genome of Nitratifractor salsuginis DSM 16511.</title>
        <authorList>
            <consortium name="US DOE Joint Genome Institute (JGI-PGF)"/>
            <person name="Lucas S."/>
            <person name="Copeland A."/>
            <person name="Lapidus A."/>
            <person name="Bruce D."/>
            <person name="Goodwin L."/>
            <person name="Pitluck S."/>
            <person name="Kyrpides N."/>
            <person name="Mavromatis K."/>
            <person name="Ivanova N."/>
            <person name="Mikhailova N."/>
            <person name="Zeytun A."/>
            <person name="Detter J.C."/>
            <person name="Tapia R."/>
            <person name="Han C."/>
            <person name="Land M."/>
            <person name="Hauser L."/>
            <person name="Markowitz V."/>
            <person name="Cheng J.-F."/>
            <person name="Hugenholtz P."/>
            <person name="Woyke T."/>
            <person name="Wu D."/>
            <person name="Tindall B."/>
            <person name="Schuetze A."/>
            <person name="Brambilla E."/>
            <person name="Klenk H.-P."/>
            <person name="Eisen J.A."/>
        </authorList>
    </citation>
    <scope>NUCLEOTIDE SEQUENCE [LARGE SCALE GENOMIC DNA]</scope>
    <source>
        <strain evidence="10">DSM 16511 / JCM 12458 / E9I37-1</strain>
    </source>
</reference>
<comment type="similarity">
    <text evidence="1 4 7">Belongs to the tRNA pseudouridine synthase TruA family.</text>
</comment>
<dbReference type="eggNOG" id="COG0101">
    <property type="taxonomic scope" value="Bacteria"/>
</dbReference>
<dbReference type="EC" id="5.4.99.12" evidence="4"/>
<sequence>MQRIKAVIAYDGSAFEGFQRQKRTPRTVQGALERALASLGIGTPIVGSGRTDAGVHATGQVIHFDLPPHWAKQPLDELQIHLNRRLDAIRFKHLTPVPADFHARYDAKERIYRYIFRREPSIFERKYVAGLAIADEAKLSEALKTFQGRHDFSHFLKTGSETAHNIRTITRAYFLRRGKYGYIYFHADGFLRAQVRMMVHAAAAVANGELSLEQLKEQLELGKRYTTRLAPPEGLYLARVIY</sequence>
<dbReference type="InterPro" id="IPR020103">
    <property type="entry name" value="PsdUridine_synth_cat_dom_sf"/>
</dbReference>
<dbReference type="EMBL" id="CP002452">
    <property type="protein sequence ID" value="ADV46141.1"/>
    <property type="molecule type" value="Genomic_DNA"/>
</dbReference>
<dbReference type="InterPro" id="IPR020095">
    <property type="entry name" value="PsdUridine_synth_TruA_C"/>
</dbReference>
<reference evidence="9 10" key="1">
    <citation type="journal article" date="2011" name="Stand. Genomic Sci.">
        <title>Complete genome sequence of Nitratifractor salsuginis type strain (E9I37-1).</title>
        <authorList>
            <person name="Anderson I."/>
            <person name="Sikorski J."/>
            <person name="Zeytun A."/>
            <person name="Nolan M."/>
            <person name="Lapidus A."/>
            <person name="Lucas S."/>
            <person name="Hammon N."/>
            <person name="Deshpande S."/>
            <person name="Cheng J.F."/>
            <person name="Tapia R."/>
            <person name="Han C."/>
            <person name="Goodwin L."/>
            <person name="Pitluck S."/>
            <person name="Liolios K."/>
            <person name="Pagani I."/>
            <person name="Ivanova N."/>
            <person name="Huntemann M."/>
            <person name="Mavromatis K."/>
            <person name="Ovchinikova G."/>
            <person name="Pati A."/>
            <person name="Chen A."/>
            <person name="Palaniappan K."/>
            <person name="Land M."/>
            <person name="Hauser L."/>
            <person name="Brambilla E.M."/>
            <person name="Ngatchou-Djao O.D."/>
            <person name="Rohde M."/>
            <person name="Tindall B.J."/>
            <person name="Goker M."/>
            <person name="Detter J.C."/>
            <person name="Woyke T."/>
            <person name="Bristow J."/>
            <person name="Eisen J.A."/>
            <person name="Markowitz V."/>
            <person name="Hugenholtz P."/>
            <person name="Klenk H.P."/>
            <person name="Kyrpides N.C."/>
        </authorList>
    </citation>
    <scope>NUCLEOTIDE SEQUENCE [LARGE SCALE GENOMIC DNA]</scope>
    <source>
        <strain evidence="10">DSM 16511 / JCM 12458 / E9I37-1</strain>
    </source>
</reference>
<evidence type="ECO:0000259" key="8">
    <source>
        <dbReference type="Pfam" id="PF01416"/>
    </source>
</evidence>
<dbReference type="InterPro" id="IPR020097">
    <property type="entry name" value="PsdUridine_synth_TruA_a/b_dom"/>
</dbReference>
<evidence type="ECO:0000256" key="6">
    <source>
        <dbReference type="PIRSR" id="PIRSR001430-2"/>
    </source>
</evidence>
<protein>
    <recommendedName>
        <fullName evidence="4">tRNA pseudouridine synthase A</fullName>
        <ecNumber evidence="4">5.4.99.12</ecNumber>
    </recommendedName>
    <alternativeName>
        <fullName evidence="4">tRNA pseudouridine(38-40) synthase</fullName>
    </alternativeName>
    <alternativeName>
        <fullName evidence="4">tRNA pseudouridylate synthase I</fullName>
    </alternativeName>
    <alternativeName>
        <fullName evidence="4">tRNA-uridine isomerase I</fullName>
    </alternativeName>
</protein>
<gene>
    <name evidence="4" type="primary">truA</name>
    <name evidence="9" type="ordered locus">Nitsa_0881</name>
</gene>
<dbReference type="FunFam" id="3.30.70.580:FF:000001">
    <property type="entry name" value="tRNA pseudouridine synthase A"/>
    <property type="match status" value="1"/>
</dbReference>
<feature type="domain" description="Pseudouridine synthase I TruA alpha/beta" evidence="8">
    <location>
        <begin position="142"/>
        <end position="242"/>
    </location>
</feature>
<evidence type="ECO:0000256" key="2">
    <source>
        <dbReference type="ARBA" id="ARBA00022694"/>
    </source>
</evidence>
<dbReference type="CDD" id="cd02570">
    <property type="entry name" value="PseudoU_synth_EcTruA"/>
    <property type="match status" value="1"/>
</dbReference>
<comment type="function">
    <text evidence="4">Formation of pseudouridine at positions 38, 39 and 40 in the anticodon stem and loop of transfer RNAs.</text>
</comment>
<feature type="active site" description="Nucleophile" evidence="4 5">
    <location>
        <position position="52"/>
    </location>
</feature>
<proteinExistence type="inferred from homology"/>
<dbReference type="SUPFAM" id="SSF55120">
    <property type="entry name" value="Pseudouridine synthase"/>
    <property type="match status" value="1"/>
</dbReference>
<comment type="catalytic activity">
    <reaction evidence="4 7">
        <text>uridine(38/39/40) in tRNA = pseudouridine(38/39/40) in tRNA</text>
        <dbReference type="Rhea" id="RHEA:22376"/>
        <dbReference type="Rhea" id="RHEA-COMP:10085"/>
        <dbReference type="Rhea" id="RHEA-COMP:10087"/>
        <dbReference type="ChEBI" id="CHEBI:65314"/>
        <dbReference type="ChEBI" id="CHEBI:65315"/>
        <dbReference type="EC" id="5.4.99.12"/>
    </reaction>
</comment>
<evidence type="ECO:0000256" key="3">
    <source>
        <dbReference type="ARBA" id="ARBA00023235"/>
    </source>
</evidence>
<feature type="binding site" evidence="4 6">
    <location>
        <position position="112"/>
    </location>
    <ligand>
        <name>substrate</name>
    </ligand>
</feature>
<dbReference type="Pfam" id="PF01416">
    <property type="entry name" value="PseudoU_synth_1"/>
    <property type="match status" value="2"/>
</dbReference>
<dbReference type="GO" id="GO:0003723">
    <property type="term" value="F:RNA binding"/>
    <property type="evidence" value="ECO:0007669"/>
    <property type="project" value="InterPro"/>
</dbReference>
<feature type="domain" description="Pseudouridine synthase I TruA alpha/beta" evidence="8">
    <location>
        <begin position="6"/>
        <end position="106"/>
    </location>
</feature>